<dbReference type="Proteomes" id="UP001320119">
    <property type="component" value="Chromosome"/>
</dbReference>
<dbReference type="KEGG" id="marq:MARGE09_P2254"/>
<keyword evidence="1" id="KW-0175">Coiled coil</keyword>
<dbReference type="GO" id="GO:0005886">
    <property type="term" value="C:plasma membrane"/>
    <property type="evidence" value="ECO:0007669"/>
    <property type="project" value="TreeGrafter"/>
</dbReference>
<dbReference type="AlphaFoldDB" id="A0AAN1WI65"/>
<accession>A0AAN1WI65</accession>
<feature type="transmembrane region" description="Helical" evidence="2">
    <location>
        <begin position="479"/>
        <end position="500"/>
    </location>
</feature>
<keyword evidence="2" id="KW-1133">Transmembrane helix</keyword>
<reference evidence="3 4" key="1">
    <citation type="journal article" date="2022" name="IScience">
        <title>An ultrasensitive nanofiber-based assay for enzymatic hydrolysis and deep-sea microbial degradation of cellulose.</title>
        <authorList>
            <person name="Tsudome M."/>
            <person name="Tachioka M."/>
            <person name="Miyazaki M."/>
            <person name="Uchimura K."/>
            <person name="Tsuda M."/>
            <person name="Takaki Y."/>
            <person name="Deguchi S."/>
        </authorList>
    </citation>
    <scope>NUCLEOTIDE SEQUENCE [LARGE SCALE GENOMIC DNA]</scope>
    <source>
        <strain evidence="3 4">GE09</strain>
    </source>
</reference>
<organism evidence="3 4">
    <name type="scientific">Marinagarivorans cellulosilyticus</name>
    <dbReference type="NCBI Taxonomy" id="2721545"/>
    <lineage>
        <taxon>Bacteria</taxon>
        <taxon>Pseudomonadati</taxon>
        <taxon>Pseudomonadota</taxon>
        <taxon>Gammaproteobacteria</taxon>
        <taxon>Cellvibrionales</taxon>
        <taxon>Cellvibrionaceae</taxon>
        <taxon>Marinagarivorans</taxon>
    </lineage>
</organism>
<keyword evidence="2" id="KW-0472">Membrane</keyword>
<gene>
    <name evidence="3" type="ORF">MARGE09_P2254</name>
</gene>
<evidence type="ECO:0000256" key="2">
    <source>
        <dbReference type="SAM" id="Phobius"/>
    </source>
</evidence>
<dbReference type="PANTHER" id="PTHR32309">
    <property type="entry name" value="TYROSINE-PROTEIN KINASE"/>
    <property type="match status" value="1"/>
</dbReference>
<keyword evidence="4" id="KW-1185">Reference proteome</keyword>
<sequence>MFQYYLDLIVAAKRELIRFRFGVAVLFTIILLAVLFVGSKWPQRYVSTSVIAVDVTNVIEPLLRGAAEVTDLDVTEKVGDVISSKRVLEAALLRIYPEAAGYSPQRLENEVKQLRANLGIVVSRRRPHTVVSFGSASPTGAYESLTAIVEVFLEDRVAEKQKDSFEAYNFINAQVVEYKKQLESAEQKLKAFKAQSVDASESDVRKRVNSLTAEIKDLQVEIEETEETIRTTRRQLKTEGQYLEVRSRSIALEERRKSLQDELDRLRLSYQDSYPDVMALKRQLAELDEALRVNLEAAGLQSAGQASELPLYEELRKQASSAEVQVLTQRRRLAALESQLEDEYRLAGQVADRQAELLDLTRDYDVTKSVYEEMLERKENAKLTVALNNEGQGENYKLIESPNYPLSPSGLNPIVIFLLAPILAAGFPLGLVFVYVFLDPRIRSSSQLRSILPEGVGLLASIPYQSTPLGVRLMRKDMILLGLWVVCLMGFYGYLAYIQIIGQVVD</sequence>
<dbReference type="EMBL" id="AP023086">
    <property type="protein sequence ID" value="BCD98053.1"/>
    <property type="molecule type" value="Genomic_DNA"/>
</dbReference>
<evidence type="ECO:0000313" key="3">
    <source>
        <dbReference type="EMBL" id="BCD98053.1"/>
    </source>
</evidence>
<dbReference type="InterPro" id="IPR050445">
    <property type="entry name" value="Bact_polysacc_biosynth/exp"/>
</dbReference>
<feature type="coiled-coil region" evidence="1">
    <location>
        <begin position="168"/>
        <end position="269"/>
    </location>
</feature>
<name>A0AAN1WI65_9GAMM</name>
<evidence type="ECO:0000256" key="1">
    <source>
        <dbReference type="SAM" id="Coils"/>
    </source>
</evidence>
<dbReference type="PANTHER" id="PTHR32309:SF13">
    <property type="entry name" value="FERRIC ENTEROBACTIN TRANSPORT PROTEIN FEPE"/>
    <property type="match status" value="1"/>
</dbReference>
<dbReference type="InterPro" id="IPR014345">
    <property type="entry name" value="XrtA_polysacc_chain"/>
</dbReference>
<protein>
    <submittedName>
        <fullName evidence="3">Uncharacterized protein</fullName>
    </submittedName>
</protein>
<dbReference type="NCBIfam" id="TIGR03007">
    <property type="entry name" value="pepcterm_ChnLen"/>
    <property type="match status" value="1"/>
</dbReference>
<feature type="transmembrane region" description="Helical" evidence="2">
    <location>
        <begin position="21"/>
        <end position="41"/>
    </location>
</feature>
<keyword evidence="2" id="KW-0812">Transmembrane</keyword>
<dbReference type="RefSeq" id="WP_236982135.1">
    <property type="nucleotide sequence ID" value="NZ_AP023086.1"/>
</dbReference>
<dbReference type="GO" id="GO:0004713">
    <property type="term" value="F:protein tyrosine kinase activity"/>
    <property type="evidence" value="ECO:0007669"/>
    <property type="project" value="TreeGrafter"/>
</dbReference>
<feature type="transmembrane region" description="Helical" evidence="2">
    <location>
        <begin position="414"/>
        <end position="438"/>
    </location>
</feature>
<proteinExistence type="predicted"/>
<evidence type="ECO:0000313" key="4">
    <source>
        <dbReference type="Proteomes" id="UP001320119"/>
    </source>
</evidence>